<name>A0A167D876_9ASCO</name>
<dbReference type="Proteomes" id="UP000189580">
    <property type="component" value="Chromosome a"/>
</dbReference>
<keyword evidence="4" id="KW-0418">Kinase</keyword>
<feature type="region of interest" description="Disordered" evidence="2">
    <location>
        <begin position="60"/>
        <end position="148"/>
    </location>
</feature>
<dbReference type="SMART" id="SM00742">
    <property type="entry name" value="Hr1"/>
    <property type="match status" value="1"/>
</dbReference>
<dbReference type="KEGG" id="slb:AWJ20_858"/>
<sequence>MSQEVINDVYKKIAREKAIIQGAKDVRASSSNVSVQQKCDSNIREAQNNITYLEGKLRQLRARQQQSGSATGNGSGLGISGGPGINSIANRHQHNASNTSTLSNTSAKSSSDSSSDHTRGALSEGTDYDEKNDLAPPRALTGKGELLI</sequence>
<evidence type="ECO:0000259" key="3">
    <source>
        <dbReference type="PROSITE" id="PS51860"/>
    </source>
</evidence>
<feature type="compositionally biased region" description="Gly residues" evidence="2">
    <location>
        <begin position="71"/>
        <end position="84"/>
    </location>
</feature>
<dbReference type="PROSITE" id="PS51860">
    <property type="entry name" value="REM_1"/>
    <property type="match status" value="1"/>
</dbReference>
<keyword evidence="5" id="KW-1185">Reference proteome</keyword>
<evidence type="ECO:0000256" key="2">
    <source>
        <dbReference type="SAM" id="MobiDB-lite"/>
    </source>
</evidence>
<evidence type="ECO:0000313" key="5">
    <source>
        <dbReference type="Proteomes" id="UP000189580"/>
    </source>
</evidence>
<evidence type="ECO:0000313" key="4">
    <source>
        <dbReference type="EMBL" id="ANB12600.1"/>
    </source>
</evidence>
<dbReference type="RefSeq" id="XP_018735077.1">
    <property type="nucleotide sequence ID" value="XM_018882827.1"/>
</dbReference>
<accession>A0A167D876</accession>
<dbReference type="GeneID" id="30037936"/>
<dbReference type="GO" id="GO:0016301">
    <property type="term" value="F:kinase activity"/>
    <property type="evidence" value="ECO:0007669"/>
    <property type="project" value="UniProtKB-KW"/>
</dbReference>
<organism evidence="4 5">
    <name type="scientific">Sugiyamaella lignohabitans</name>
    <dbReference type="NCBI Taxonomy" id="796027"/>
    <lineage>
        <taxon>Eukaryota</taxon>
        <taxon>Fungi</taxon>
        <taxon>Dikarya</taxon>
        <taxon>Ascomycota</taxon>
        <taxon>Saccharomycotina</taxon>
        <taxon>Dipodascomycetes</taxon>
        <taxon>Dipodascales</taxon>
        <taxon>Trichomonascaceae</taxon>
        <taxon>Sugiyamaella</taxon>
    </lineage>
</organism>
<proteinExistence type="predicted"/>
<dbReference type="OrthoDB" id="63267at2759"/>
<reference evidence="4 5" key="1">
    <citation type="submission" date="2016-02" db="EMBL/GenBank/DDBJ databases">
        <title>Complete genome sequence and transcriptome regulation of the pentose utilising yeast Sugiyamaella lignohabitans.</title>
        <authorList>
            <person name="Bellasio M."/>
            <person name="Peymann A."/>
            <person name="Valli M."/>
            <person name="Sipitzky M."/>
            <person name="Graf A."/>
            <person name="Sauer M."/>
            <person name="Marx H."/>
            <person name="Mattanovich D."/>
        </authorList>
    </citation>
    <scope>NUCLEOTIDE SEQUENCE [LARGE SCALE GENOMIC DNA]</scope>
    <source>
        <strain evidence="4 5">CBS 10342</strain>
    </source>
</reference>
<keyword evidence="4" id="KW-0808">Transferase</keyword>
<feature type="domain" description="REM-1" evidence="3">
    <location>
        <begin position="1"/>
        <end position="66"/>
    </location>
</feature>
<protein>
    <submittedName>
        <fullName evidence="4">Protein kinase C</fullName>
    </submittedName>
</protein>
<keyword evidence="1" id="KW-0175">Coiled coil</keyword>
<dbReference type="EMBL" id="CP014501">
    <property type="protein sequence ID" value="ANB12600.1"/>
    <property type="molecule type" value="Genomic_DNA"/>
</dbReference>
<evidence type="ECO:0000256" key="1">
    <source>
        <dbReference type="PROSITE-ProRule" id="PRU01207"/>
    </source>
</evidence>
<dbReference type="GO" id="GO:0007165">
    <property type="term" value="P:signal transduction"/>
    <property type="evidence" value="ECO:0007669"/>
    <property type="project" value="InterPro"/>
</dbReference>
<dbReference type="Pfam" id="PF02185">
    <property type="entry name" value="HR1"/>
    <property type="match status" value="1"/>
</dbReference>
<dbReference type="InterPro" id="IPR011072">
    <property type="entry name" value="HR1_rho-bd"/>
</dbReference>
<dbReference type="AlphaFoldDB" id="A0A167D876"/>
<feature type="compositionally biased region" description="Low complexity" evidence="2">
    <location>
        <begin position="85"/>
        <end position="113"/>
    </location>
</feature>
<gene>
    <name evidence="4" type="primary">PKC1</name>
    <name evidence="4" type="ORF">AWJ20_858</name>
</gene>